<dbReference type="Proteomes" id="UP000789901">
    <property type="component" value="Unassembled WGS sequence"/>
</dbReference>
<feature type="non-terminal residue" evidence="1">
    <location>
        <position position="1"/>
    </location>
</feature>
<sequence length="69" mass="7747">FVAPKPAREPGFRPLALPTDEDKFPKFIRFAIFIEFDAKFCLAAACCKVGVVSDERLDEDDDPPMELSI</sequence>
<accession>A0ABN7XIA2</accession>
<keyword evidence="2" id="KW-1185">Reference proteome</keyword>
<evidence type="ECO:0000313" key="2">
    <source>
        <dbReference type="Proteomes" id="UP000789901"/>
    </source>
</evidence>
<dbReference type="EMBL" id="CAJVQB010144138">
    <property type="protein sequence ID" value="CAG8854932.1"/>
    <property type="molecule type" value="Genomic_DNA"/>
</dbReference>
<feature type="non-terminal residue" evidence="1">
    <location>
        <position position="69"/>
    </location>
</feature>
<comment type="caution">
    <text evidence="1">The sequence shown here is derived from an EMBL/GenBank/DDBJ whole genome shotgun (WGS) entry which is preliminary data.</text>
</comment>
<organism evidence="1 2">
    <name type="scientific">Gigaspora margarita</name>
    <dbReference type="NCBI Taxonomy" id="4874"/>
    <lineage>
        <taxon>Eukaryota</taxon>
        <taxon>Fungi</taxon>
        <taxon>Fungi incertae sedis</taxon>
        <taxon>Mucoromycota</taxon>
        <taxon>Glomeromycotina</taxon>
        <taxon>Glomeromycetes</taxon>
        <taxon>Diversisporales</taxon>
        <taxon>Gigasporaceae</taxon>
        <taxon>Gigaspora</taxon>
    </lineage>
</organism>
<name>A0ABN7XIA2_GIGMA</name>
<gene>
    <name evidence="1" type="ORF">GMARGA_LOCUS43753</name>
</gene>
<evidence type="ECO:0000313" key="1">
    <source>
        <dbReference type="EMBL" id="CAG8854932.1"/>
    </source>
</evidence>
<proteinExistence type="predicted"/>
<protein>
    <submittedName>
        <fullName evidence="1">6070_t:CDS:1</fullName>
    </submittedName>
</protein>
<reference evidence="1 2" key="1">
    <citation type="submission" date="2021-06" db="EMBL/GenBank/DDBJ databases">
        <authorList>
            <person name="Kallberg Y."/>
            <person name="Tangrot J."/>
            <person name="Rosling A."/>
        </authorList>
    </citation>
    <scope>NUCLEOTIDE SEQUENCE [LARGE SCALE GENOMIC DNA]</scope>
    <source>
        <strain evidence="1 2">120-4 pot B 10/14</strain>
    </source>
</reference>